<proteinExistence type="predicted"/>
<evidence type="ECO:0000313" key="2">
    <source>
        <dbReference type="WBParaSite" id="PS1159_v2.g4615.t1"/>
    </source>
</evidence>
<dbReference type="Proteomes" id="UP000887580">
    <property type="component" value="Unplaced"/>
</dbReference>
<organism evidence="1 2">
    <name type="scientific">Panagrolaimus sp. PS1159</name>
    <dbReference type="NCBI Taxonomy" id="55785"/>
    <lineage>
        <taxon>Eukaryota</taxon>
        <taxon>Metazoa</taxon>
        <taxon>Ecdysozoa</taxon>
        <taxon>Nematoda</taxon>
        <taxon>Chromadorea</taxon>
        <taxon>Rhabditida</taxon>
        <taxon>Tylenchina</taxon>
        <taxon>Panagrolaimomorpha</taxon>
        <taxon>Panagrolaimoidea</taxon>
        <taxon>Panagrolaimidae</taxon>
        <taxon>Panagrolaimus</taxon>
    </lineage>
</organism>
<protein>
    <submittedName>
        <fullName evidence="2">Uncharacterized protein</fullName>
    </submittedName>
</protein>
<name>A0AC35GFV1_9BILA</name>
<accession>A0AC35GFV1</accession>
<sequence>MVGDIVDITKETITEKAHESKMQRPEDKGITGLAAELAKDVGDMVNSAVEGTKAIVADAVEGTKEIVAARNYSMIFEAFLHKYISLKNQNNFEDVISDAFESTKEIAADKGLIDFANKLASDVKATVGNVAETTKEKVLQATDSITDHLSNTHQVGKQSDAV</sequence>
<dbReference type="WBParaSite" id="PS1159_v2.g4615.t1">
    <property type="protein sequence ID" value="PS1159_v2.g4615.t1"/>
    <property type="gene ID" value="PS1159_v2.g4615"/>
</dbReference>
<evidence type="ECO:0000313" key="1">
    <source>
        <dbReference type="Proteomes" id="UP000887580"/>
    </source>
</evidence>
<reference evidence="2" key="1">
    <citation type="submission" date="2022-11" db="UniProtKB">
        <authorList>
            <consortium name="WormBaseParasite"/>
        </authorList>
    </citation>
    <scope>IDENTIFICATION</scope>
</reference>